<dbReference type="SUPFAM" id="SSF52540">
    <property type="entry name" value="P-loop containing nucleoside triphosphate hydrolases"/>
    <property type="match status" value="2"/>
</dbReference>
<dbReference type="CDD" id="cd18809">
    <property type="entry name" value="SF1_C_RecD"/>
    <property type="match status" value="1"/>
</dbReference>
<feature type="domain" description="AAA+ ATPase" evidence="1">
    <location>
        <begin position="21"/>
        <end position="204"/>
    </location>
</feature>
<protein>
    <submittedName>
        <fullName evidence="2">AAA ATPase</fullName>
    </submittedName>
</protein>
<evidence type="ECO:0000313" key="3">
    <source>
        <dbReference type="Proteomes" id="UP000000852"/>
    </source>
</evidence>
<dbReference type="AlphaFoldDB" id="C6XZW4"/>
<organism evidence="2 3">
    <name type="scientific">Pedobacter heparinus (strain ATCC 13125 / DSM 2366 / CIP 104194 / JCM 7457 / NBRC 12017 / NCIMB 9290 / NRRL B-14731 / HIM 762-3)</name>
    <dbReference type="NCBI Taxonomy" id="485917"/>
    <lineage>
        <taxon>Bacteria</taxon>
        <taxon>Pseudomonadati</taxon>
        <taxon>Bacteroidota</taxon>
        <taxon>Sphingobacteriia</taxon>
        <taxon>Sphingobacteriales</taxon>
        <taxon>Sphingobacteriaceae</taxon>
        <taxon>Pedobacter</taxon>
    </lineage>
</organism>
<dbReference type="GO" id="GO:0000723">
    <property type="term" value="P:telomere maintenance"/>
    <property type="evidence" value="ECO:0007669"/>
    <property type="project" value="InterPro"/>
</dbReference>
<evidence type="ECO:0000259" key="1">
    <source>
        <dbReference type="SMART" id="SM00382"/>
    </source>
</evidence>
<evidence type="ECO:0000313" key="2">
    <source>
        <dbReference type="EMBL" id="ACU02659.1"/>
    </source>
</evidence>
<dbReference type="Gene3D" id="3.40.50.300">
    <property type="entry name" value="P-loop containing nucleotide triphosphate hydrolases"/>
    <property type="match status" value="2"/>
</dbReference>
<dbReference type="FunFam" id="3.40.50.300:FF:001498">
    <property type="entry name" value="ATP-dependent DNA helicase"/>
    <property type="match status" value="1"/>
</dbReference>
<dbReference type="SMART" id="SM00382">
    <property type="entry name" value="AAA"/>
    <property type="match status" value="1"/>
</dbReference>
<accession>C6XZW4</accession>
<dbReference type="RefSeq" id="WP_012780612.1">
    <property type="nucleotide sequence ID" value="NC_013061.1"/>
</dbReference>
<dbReference type="PANTHER" id="PTHR47642">
    <property type="entry name" value="ATP-DEPENDENT DNA HELICASE"/>
    <property type="match status" value="1"/>
</dbReference>
<dbReference type="InterPro" id="IPR051055">
    <property type="entry name" value="PIF1_helicase"/>
</dbReference>
<dbReference type="PANTHER" id="PTHR47642:SF7">
    <property type="entry name" value="ATP-DEPENDENT DNA HELICASE PIF1"/>
    <property type="match status" value="1"/>
</dbReference>
<proteinExistence type="predicted"/>
<dbReference type="Pfam" id="PF05970">
    <property type="entry name" value="PIF1"/>
    <property type="match status" value="1"/>
</dbReference>
<dbReference type="EMBL" id="CP001681">
    <property type="protein sequence ID" value="ACU02659.1"/>
    <property type="molecule type" value="Genomic_DNA"/>
</dbReference>
<dbReference type="eggNOG" id="COG0507">
    <property type="taxonomic scope" value="Bacteria"/>
</dbReference>
<dbReference type="STRING" id="485917.Phep_0435"/>
<dbReference type="InterPro" id="IPR003593">
    <property type="entry name" value="AAA+_ATPase"/>
</dbReference>
<dbReference type="InterPro" id="IPR010285">
    <property type="entry name" value="DNA_helicase_pif1-like_DEAD"/>
</dbReference>
<gene>
    <name evidence="2" type="ordered locus">Phep_0435</name>
</gene>
<dbReference type="GO" id="GO:0003678">
    <property type="term" value="F:DNA helicase activity"/>
    <property type="evidence" value="ECO:0007669"/>
    <property type="project" value="InterPro"/>
</dbReference>
<name>C6XZW4_PEDHD</name>
<dbReference type="GO" id="GO:0006281">
    <property type="term" value="P:DNA repair"/>
    <property type="evidence" value="ECO:0007669"/>
    <property type="project" value="InterPro"/>
</dbReference>
<dbReference type="KEGG" id="phe:Phep_0435"/>
<dbReference type="HOGENOM" id="CLU_001613_6_0_10"/>
<keyword evidence="3" id="KW-1185">Reference proteome</keyword>
<dbReference type="OrthoDB" id="9763659at2"/>
<dbReference type="Proteomes" id="UP000000852">
    <property type="component" value="Chromosome"/>
</dbReference>
<dbReference type="InterPro" id="IPR027417">
    <property type="entry name" value="P-loop_NTPase"/>
</dbReference>
<reference evidence="2 3" key="1">
    <citation type="journal article" date="2009" name="Stand. Genomic Sci.">
        <title>Complete genome sequence of Pedobacter heparinus type strain (HIM 762-3).</title>
        <authorList>
            <person name="Han C."/>
            <person name="Spring S."/>
            <person name="Lapidus A."/>
            <person name="Del Rio T.G."/>
            <person name="Tice H."/>
            <person name="Copeland A."/>
            <person name="Cheng J.F."/>
            <person name="Lucas S."/>
            <person name="Chen F."/>
            <person name="Nolan M."/>
            <person name="Bruce D."/>
            <person name="Goodwin L."/>
            <person name="Pitluck S."/>
            <person name="Ivanova N."/>
            <person name="Mavromatis K."/>
            <person name="Mikhailova N."/>
            <person name="Pati A."/>
            <person name="Chen A."/>
            <person name="Palaniappan K."/>
            <person name="Land M."/>
            <person name="Hauser L."/>
            <person name="Chang Y.J."/>
            <person name="Jeffries C.C."/>
            <person name="Saunders E."/>
            <person name="Chertkov O."/>
            <person name="Brettin T."/>
            <person name="Goker M."/>
            <person name="Rohde M."/>
            <person name="Bristow J."/>
            <person name="Eisen J.A."/>
            <person name="Markowitz V."/>
            <person name="Hugenholtz P."/>
            <person name="Kyrpides N.C."/>
            <person name="Klenk H.P."/>
            <person name="Detter J.C."/>
        </authorList>
    </citation>
    <scope>NUCLEOTIDE SEQUENCE [LARGE SCALE GENOMIC DNA]</scope>
    <source>
        <strain evidence="3">ATCC 13125 / DSM 2366 / CIP 104194 / JCM 7457 / NBRC 12017 / NCIMB 9290 / NRRL B-14731 / HIM 762-3</strain>
    </source>
</reference>
<sequence>MTNGAASHSISDKVLSFIDFTNQNIFLTGKAGTGKTTLLKRIKESSSKKMAVVAPTGVAAMNAKGSTINSFFQLPPGSFFPGDISLENLQSGFLSIQSMVADLSYTRDKLSLFNELELLVIDEVSMVRCDLLDVIDAILRSVRKNNMPFGGVQLLLIGDLYQLPPVTKREDWSFLSRAYPSPYFFDALVIRRYPLLQIELTTVFRQTEIEFIQILNDIRNNQIDESGLALLNKRYDPQFSAVDGLNPIIITSHNAEANAINKEKLEELPGTEYTFEAEVSGEFRDLSLQAEQTLKLKEGAQVMFIKNDTGEDRKFYNGKIGKVKSVNGAGIWISFPQEEDLLLEKTSWASFEYKTDTEEAIVQQQVGEFSQYPVKLAWAVTIHKSQGLTFDQAVIDAGKSFVAGQVYVALSRVRTLNGLVLKSRIGTESLRSNTEVINYMKPVKEEELDAILIREQEKFILQLVLDHFSLNSVLRGLDVVSGNAEINKANLSEFKALMGQLNTSLTALMTLTERFQTQVRQLHQKEGFAALTALQERITSAHTYFTKELTMQLLNPVNKNIRIKPKNKIQQQIVHLLQKYRQVIENKLALIQLASGLLAGPIKKEDYAAWIDQHNVKPKSKNGSFAAVAAQQTTNLSLF</sequence>